<keyword evidence="1" id="KW-0812">Transmembrane</keyword>
<dbReference type="Proteomes" id="UP000233750">
    <property type="component" value="Unassembled WGS sequence"/>
</dbReference>
<dbReference type="AlphaFoldDB" id="A0A2N3WV34"/>
<feature type="transmembrane region" description="Helical" evidence="1">
    <location>
        <begin position="56"/>
        <end position="78"/>
    </location>
</feature>
<feature type="transmembrane region" description="Helical" evidence="1">
    <location>
        <begin position="7"/>
        <end position="27"/>
    </location>
</feature>
<dbReference type="OrthoDB" id="3680994at2"/>
<comment type="caution">
    <text evidence="2">The sequence shown here is derived from an EMBL/GenBank/DDBJ whole genome shotgun (WGS) entry which is preliminary data.</text>
</comment>
<organism evidence="2 3">
    <name type="scientific">Amycolatopsis echigonensis</name>
    <dbReference type="NCBI Taxonomy" id="2576905"/>
    <lineage>
        <taxon>Bacteria</taxon>
        <taxon>Bacillati</taxon>
        <taxon>Actinomycetota</taxon>
        <taxon>Actinomycetes</taxon>
        <taxon>Pseudonocardiales</taxon>
        <taxon>Pseudonocardiaceae</taxon>
        <taxon>Amycolatopsis</taxon>
    </lineage>
</organism>
<keyword evidence="1" id="KW-1133">Transmembrane helix</keyword>
<reference evidence="2 3" key="1">
    <citation type="submission" date="2017-12" db="EMBL/GenBank/DDBJ databases">
        <title>Sequencing the genomes of 1000 Actinobacteria strains.</title>
        <authorList>
            <person name="Klenk H.-P."/>
        </authorList>
    </citation>
    <scope>NUCLEOTIDE SEQUENCE [LARGE SCALE GENOMIC DNA]</scope>
    <source>
        <strain evidence="2 3">DSM 45165</strain>
    </source>
</reference>
<gene>
    <name evidence="2" type="ORF">ATK30_8741</name>
</gene>
<feature type="transmembrane region" description="Helical" evidence="1">
    <location>
        <begin position="33"/>
        <end position="49"/>
    </location>
</feature>
<keyword evidence="3" id="KW-1185">Reference proteome</keyword>
<dbReference type="RefSeq" id="WP_101440419.1">
    <property type="nucleotide sequence ID" value="NZ_PJMY01000003.1"/>
</dbReference>
<keyword evidence="1" id="KW-0472">Membrane</keyword>
<dbReference type="EMBL" id="PJMY01000003">
    <property type="protein sequence ID" value="PKV97742.1"/>
    <property type="molecule type" value="Genomic_DNA"/>
</dbReference>
<evidence type="ECO:0000313" key="3">
    <source>
        <dbReference type="Proteomes" id="UP000233750"/>
    </source>
</evidence>
<protein>
    <submittedName>
        <fullName evidence="2">Uncharacterized protein</fullName>
    </submittedName>
</protein>
<evidence type="ECO:0000313" key="2">
    <source>
        <dbReference type="EMBL" id="PKV97742.1"/>
    </source>
</evidence>
<sequence length="200" mass="21356">MVWVRTLLTTFVILAVAWFGVTLTVFHHGGGTQLVWLSAALIVVLPAILGRSGIFVVLNLFVAGLHLVMIFMTGSSLIDGYVLETRGVPMRASATGYTDHWTAVQFTPPDKYTKNALVVVTPDGQHGLVAVEHDKPGSTVSVVVDPKKAVDLHRPDEVGFGVGVTFGIVDALMVLGWNFHAARSGAKSRRRSGEQAPAAA</sequence>
<proteinExistence type="predicted"/>
<evidence type="ECO:0000256" key="1">
    <source>
        <dbReference type="SAM" id="Phobius"/>
    </source>
</evidence>
<name>A0A2N3WV34_9PSEU</name>
<accession>A0A2N3WV34</accession>
<feature type="transmembrane region" description="Helical" evidence="1">
    <location>
        <begin position="158"/>
        <end position="181"/>
    </location>
</feature>